<dbReference type="GO" id="GO:0043531">
    <property type="term" value="F:ADP binding"/>
    <property type="evidence" value="ECO:0007669"/>
    <property type="project" value="InterPro"/>
</dbReference>
<evidence type="ECO:0000313" key="8">
    <source>
        <dbReference type="Proteomes" id="UP000222542"/>
    </source>
</evidence>
<dbReference type="Gramene" id="PHT61458">
    <property type="protein sequence ID" value="PHT61458"/>
    <property type="gene ID" value="T459_34702"/>
</dbReference>
<dbReference type="EMBL" id="AYRZ02000152">
    <property type="protein sequence ID" value="PHT61458.1"/>
    <property type="molecule type" value="Genomic_DNA"/>
</dbReference>
<dbReference type="InterPro" id="IPR002182">
    <property type="entry name" value="NB-ARC"/>
</dbReference>
<dbReference type="Pfam" id="PF00931">
    <property type="entry name" value="NB-ARC"/>
    <property type="match status" value="1"/>
</dbReference>
<comment type="caution">
    <text evidence="7">The sequence shown here is derived from an EMBL/GenBank/DDBJ whole genome shotgun (WGS) entry which is preliminary data.</text>
</comment>
<gene>
    <name evidence="7" type="ORF">T459_34702</name>
</gene>
<evidence type="ECO:0000256" key="1">
    <source>
        <dbReference type="ARBA" id="ARBA00008894"/>
    </source>
</evidence>
<comment type="similarity">
    <text evidence="1">Belongs to the disease resistance NB-LRR family.</text>
</comment>
<name>A0A2G2XVA8_CAPAN</name>
<keyword evidence="3" id="KW-0611">Plant defense</keyword>
<dbReference type="PRINTS" id="PR00364">
    <property type="entry name" value="DISEASERSIST"/>
</dbReference>
<evidence type="ECO:0000256" key="5">
    <source>
        <dbReference type="SAM" id="MobiDB-lite"/>
    </source>
</evidence>
<accession>A0A2G2XVA8</accession>
<dbReference type="STRING" id="4072.A0A2G2XVA8"/>
<feature type="domain" description="NB-ARC" evidence="6">
    <location>
        <begin position="54"/>
        <end position="177"/>
    </location>
</feature>
<evidence type="ECO:0000259" key="6">
    <source>
        <dbReference type="Pfam" id="PF00931"/>
    </source>
</evidence>
<dbReference type="AlphaFoldDB" id="A0A2G2XVA8"/>
<sequence length="180" mass="20439">MSPIYPRRFPRTKDSNVVNSPKKPVESKSLMGGKISVGIKEKTNWLIRKFISGPANLDVISITGMPGSGKTTLAYKVHTDESVCSHFDLRAWCTVDQEYDEKNLLVKLFNQVTGSDLKFSDEIDVADKLRKQLYAKRYLIVLDDVWDTTTWDDLTRPFPEAEKGSRIILTTQQKDVAFHG</sequence>
<reference evidence="7 8" key="1">
    <citation type="journal article" date="2014" name="Nat. Genet.">
        <title>Genome sequence of the hot pepper provides insights into the evolution of pungency in Capsicum species.</title>
        <authorList>
            <person name="Kim S."/>
            <person name="Park M."/>
            <person name="Yeom S.I."/>
            <person name="Kim Y.M."/>
            <person name="Lee J.M."/>
            <person name="Lee H.A."/>
            <person name="Seo E."/>
            <person name="Choi J."/>
            <person name="Cheong K."/>
            <person name="Kim K.T."/>
            <person name="Jung K."/>
            <person name="Lee G.W."/>
            <person name="Oh S.K."/>
            <person name="Bae C."/>
            <person name="Kim S.B."/>
            <person name="Lee H.Y."/>
            <person name="Kim S.Y."/>
            <person name="Kim M.S."/>
            <person name="Kang B.C."/>
            <person name="Jo Y.D."/>
            <person name="Yang H.B."/>
            <person name="Jeong H.J."/>
            <person name="Kang W.H."/>
            <person name="Kwon J.K."/>
            <person name="Shin C."/>
            <person name="Lim J.Y."/>
            <person name="Park J.H."/>
            <person name="Huh J.H."/>
            <person name="Kim J.S."/>
            <person name="Kim B.D."/>
            <person name="Cohen O."/>
            <person name="Paran I."/>
            <person name="Suh M.C."/>
            <person name="Lee S.B."/>
            <person name="Kim Y.K."/>
            <person name="Shin Y."/>
            <person name="Noh S.J."/>
            <person name="Park J."/>
            <person name="Seo Y.S."/>
            <person name="Kwon S.Y."/>
            <person name="Kim H.A."/>
            <person name="Park J.M."/>
            <person name="Kim H.J."/>
            <person name="Choi S.B."/>
            <person name="Bosland P.W."/>
            <person name="Reeves G."/>
            <person name="Jo S.H."/>
            <person name="Lee B.W."/>
            <person name="Cho H.T."/>
            <person name="Choi H.S."/>
            <person name="Lee M.S."/>
            <person name="Yu Y."/>
            <person name="Do Choi Y."/>
            <person name="Park B.S."/>
            <person name="van Deynze A."/>
            <person name="Ashrafi H."/>
            <person name="Hill T."/>
            <person name="Kim W.T."/>
            <person name="Pai H.S."/>
            <person name="Ahn H.K."/>
            <person name="Yeam I."/>
            <person name="Giovannoni J.J."/>
            <person name="Rose J.K."/>
            <person name="Sorensen I."/>
            <person name="Lee S.J."/>
            <person name="Kim R.W."/>
            <person name="Choi I.Y."/>
            <person name="Choi B.S."/>
            <person name="Lim J.S."/>
            <person name="Lee Y.H."/>
            <person name="Choi D."/>
        </authorList>
    </citation>
    <scope>NUCLEOTIDE SEQUENCE [LARGE SCALE GENOMIC DNA]</scope>
    <source>
        <strain evidence="8">cv. CM334</strain>
    </source>
</reference>
<feature type="region of interest" description="Disordered" evidence="5">
    <location>
        <begin position="1"/>
        <end position="26"/>
    </location>
</feature>
<keyword evidence="2" id="KW-0547">Nucleotide-binding</keyword>
<dbReference type="SUPFAM" id="SSF52540">
    <property type="entry name" value="P-loop containing nucleoside triphosphate hydrolases"/>
    <property type="match status" value="1"/>
</dbReference>
<dbReference type="InterPro" id="IPR027417">
    <property type="entry name" value="P-loop_NTPase"/>
</dbReference>
<dbReference type="PANTHER" id="PTHR19338">
    <property type="entry name" value="TRANSLOCASE OF INNER MITOCHONDRIAL MEMBRANE 13 HOMOLOG"/>
    <property type="match status" value="1"/>
</dbReference>
<dbReference type="GO" id="GO:0006952">
    <property type="term" value="P:defense response"/>
    <property type="evidence" value="ECO:0007669"/>
    <property type="project" value="UniProtKB-KW"/>
</dbReference>
<reference evidence="7 8" key="2">
    <citation type="journal article" date="2017" name="Genome Biol.">
        <title>New reference genome sequences of hot pepper reveal the massive evolution of plant disease-resistance genes by retroduplication.</title>
        <authorList>
            <person name="Kim S."/>
            <person name="Park J."/>
            <person name="Yeom S.I."/>
            <person name="Kim Y.M."/>
            <person name="Seo E."/>
            <person name="Kim K.T."/>
            <person name="Kim M.S."/>
            <person name="Lee J.M."/>
            <person name="Cheong K."/>
            <person name="Shin H.S."/>
            <person name="Kim S.B."/>
            <person name="Han K."/>
            <person name="Lee J."/>
            <person name="Park M."/>
            <person name="Lee H.A."/>
            <person name="Lee H.Y."/>
            <person name="Lee Y."/>
            <person name="Oh S."/>
            <person name="Lee J.H."/>
            <person name="Choi E."/>
            <person name="Choi E."/>
            <person name="Lee S.E."/>
            <person name="Jeon J."/>
            <person name="Kim H."/>
            <person name="Choi G."/>
            <person name="Song H."/>
            <person name="Lee J."/>
            <person name="Lee S.C."/>
            <person name="Kwon J.K."/>
            <person name="Lee H.Y."/>
            <person name="Koo N."/>
            <person name="Hong Y."/>
            <person name="Kim R.W."/>
            <person name="Kang W.H."/>
            <person name="Huh J.H."/>
            <person name="Kang B.C."/>
            <person name="Yang T.J."/>
            <person name="Lee Y.H."/>
            <person name="Bennetzen J.L."/>
            <person name="Choi D."/>
        </authorList>
    </citation>
    <scope>NUCLEOTIDE SEQUENCE [LARGE SCALE GENOMIC DNA]</scope>
    <source>
        <strain evidence="8">cv. CM334</strain>
    </source>
</reference>
<evidence type="ECO:0000256" key="4">
    <source>
        <dbReference type="ARBA" id="ARBA00022840"/>
    </source>
</evidence>
<evidence type="ECO:0000256" key="3">
    <source>
        <dbReference type="ARBA" id="ARBA00022821"/>
    </source>
</evidence>
<dbReference type="PANTHER" id="PTHR19338:SF73">
    <property type="entry name" value="DISEASE RESISTANCE PROTEIN RGA2-LIKE"/>
    <property type="match status" value="1"/>
</dbReference>
<dbReference type="Proteomes" id="UP000222542">
    <property type="component" value="Unassembled WGS sequence"/>
</dbReference>
<keyword evidence="4" id="KW-0067">ATP-binding</keyword>
<evidence type="ECO:0000256" key="2">
    <source>
        <dbReference type="ARBA" id="ARBA00022741"/>
    </source>
</evidence>
<protein>
    <recommendedName>
        <fullName evidence="6">NB-ARC domain-containing protein</fullName>
    </recommendedName>
</protein>
<evidence type="ECO:0000313" key="7">
    <source>
        <dbReference type="EMBL" id="PHT61458.1"/>
    </source>
</evidence>
<keyword evidence="8" id="KW-1185">Reference proteome</keyword>
<dbReference type="GO" id="GO:0005524">
    <property type="term" value="F:ATP binding"/>
    <property type="evidence" value="ECO:0007669"/>
    <property type="project" value="UniProtKB-KW"/>
</dbReference>
<dbReference type="FunFam" id="3.40.50.300:FF:001091">
    <property type="entry name" value="Probable disease resistance protein At1g61300"/>
    <property type="match status" value="1"/>
</dbReference>
<dbReference type="Gene3D" id="3.40.50.300">
    <property type="entry name" value="P-loop containing nucleotide triphosphate hydrolases"/>
    <property type="match status" value="1"/>
</dbReference>
<organism evidence="7 8">
    <name type="scientific">Capsicum annuum</name>
    <name type="common">Capsicum pepper</name>
    <dbReference type="NCBI Taxonomy" id="4072"/>
    <lineage>
        <taxon>Eukaryota</taxon>
        <taxon>Viridiplantae</taxon>
        <taxon>Streptophyta</taxon>
        <taxon>Embryophyta</taxon>
        <taxon>Tracheophyta</taxon>
        <taxon>Spermatophyta</taxon>
        <taxon>Magnoliopsida</taxon>
        <taxon>eudicotyledons</taxon>
        <taxon>Gunneridae</taxon>
        <taxon>Pentapetalae</taxon>
        <taxon>asterids</taxon>
        <taxon>lamiids</taxon>
        <taxon>Solanales</taxon>
        <taxon>Solanaceae</taxon>
        <taxon>Solanoideae</taxon>
        <taxon>Capsiceae</taxon>
        <taxon>Capsicum</taxon>
    </lineage>
</organism>
<proteinExistence type="inferred from homology"/>
<dbReference type="OMA" id="TSHKMIV"/>